<dbReference type="Gene3D" id="3.40.1830.10">
    <property type="entry name" value="Thermophilic metalloprotease (M29)"/>
    <property type="match status" value="1"/>
</dbReference>
<keyword evidence="7" id="KW-0479">Metal-binding</keyword>
<proteinExistence type="inferred from homology"/>
<evidence type="ECO:0000256" key="5">
    <source>
        <dbReference type="ARBA" id="ARBA00022438"/>
    </source>
</evidence>
<evidence type="ECO:0000256" key="6">
    <source>
        <dbReference type="ARBA" id="ARBA00022670"/>
    </source>
</evidence>
<comment type="similarity">
    <text evidence="4">Belongs to the peptidase M29 family.</text>
</comment>
<dbReference type="GO" id="GO:0004177">
    <property type="term" value="F:aminopeptidase activity"/>
    <property type="evidence" value="ECO:0007669"/>
    <property type="project" value="UniProtKB-KW"/>
</dbReference>
<evidence type="ECO:0000313" key="11">
    <source>
        <dbReference type="Proteomes" id="UP000236642"/>
    </source>
</evidence>
<keyword evidence="5 10" id="KW-0031">Aminopeptidase</keyword>
<dbReference type="GO" id="GO:0006508">
    <property type="term" value="P:proteolysis"/>
    <property type="evidence" value="ECO:0007669"/>
    <property type="project" value="UniProtKB-KW"/>
</dbReference>
<comment type="caution">
    <text evidence="10">The sequence shown here is derived from an EMBL/GenBank/DDBJ whole genome shotgun (WGS) entry which is preliminary data.</text>
</comment>
<dbReference type="PANTHER" id="PTHR34448:SF1">
    <property type="entry name" value="BLL6088 PROTEIN"/>
    <property type="match status" value="1"/>
</dbReference>
<dbReference type="Pfam" id="PF02073">
    <property type="entry name" value="Peptidase_M29"/>
    <property type="match status" value="1"/>
</dbReference>
<evidence type="ECO:0000256" key="4">
    <source>
        <dbReference type="ARBA" id="ARBA00008236"/>
    </source>
</evidence>
<keyword evidence="6" id="KW-0645">Protease</keyword>
<evidence type="ECO:0000256" key="7">
    <source>
        <dbReference type="ARBA" id="ARBA00022723"/>
    </source>
</evidence>
<dbReference type="PANTHER" id="PTHR34448">
    <property type="entry name" value="AMINOPEPTIDASE"/>
    <property type="match status" value="1"/>
</dbReference>
<keyword evidence="8 10" id="KW-0378">Hydrolase</keyword>
<comment type="cofactor">
    <cofactor evidence="2">
        <name>Mg(2+)</name>
        <dbReference type="ChEBI" id="CHEBI:18420"/>
    </cofactor>
</comment>
<evidence type="ECO:0000256" key="8">
    <source>
        <dbReference type="ARBA" id="ARBA00022801"/>
    </source>
</evidence>
<dbReference type="InterPro" id="IPR000787">
    <property type="entry name" value="Peptidase_M29"/>
</dbReference>
<evidence type="ECO:0000256" key="3">
    <source>
        <dbReference type="ARBA" id="ARBA00001947"/>
    </source>
</evidence>
<accession>A0A2H5Y621</accession>
<evidence type="ECO:0000256" key="2">
    <source>
        <dbReference type="ARBA" id="ARBA00001946"/>
    </source>
</evidence>
<dbReference type="AlphaFoldDB" id="A0A2H5Y621"/>
<dbReference type="GO" id="GO:0008237">
    <property type="term" value="F:metallopeptidase activity"/>
    <property type="evidence" value="ECO:0007669"/>
    <property type="project" value="UniProtKB-KW"/>
</dbReference>
<dbReference type="SUPFAM" id="SSF144052">
    <property type="entry name" value="Thermophilic metalloprotease-like"/>
    <property type="match status" value="1"/>
</dbReference>
<comment type="cofactor">
    <cofactor evidence="3">
        <name>Zn(2+)</name>
        <dbReference type="ChEBI" id="CHEBI:29105"/>
    </cofactor>
</comment>
<gene>
    <name evidence="10" type="ORF">HRbin22_01136</name>
</gene>
<evidence type="ECO:0000256" key="1">
    <source>
        <dbReference type="ARBA" id="ARBA00001941"/>
    </source>
</evidence>
<dbReference type="Proteomes" id="UP000236642">
    <property type="component" value="Unassembled WGS sequence"/>
</dbReference>
<dbReference type="GO" id="GO:0046872">
    <property type="term" value="F:metal ion binding"/>
    <property type="evidence" value="ECO:0007669"/>
    <property type="project" value="UniProtKB-KW"/>
</dbReference>
<sequence>MGDPRLEKWAQVLVDYATEVKPGDKVAIRGTPAAAPLLLTVYRRVLERGGHPHLLVSLPGAAEIFYRVAEEPQLTFVSPIDRLVVETFDVLISVMSETNTRSLSNVDPAKQARFSAARRDLTRTYMERAARGELRWVLTLYPTEAYAQEAEMSLQEFEDFVYEAGWLNDEDPVTRWREQAAFQERLVEWLKGRRRVHIRGPHVDLVLGIEGRVFISADGRNNFPDGEIFTGPEETVTEGWVRFTYPALYGGREVDGVELVFEGGKVVKATAKKNEAFLHRMLETDEGARRLGELGIGTNFAIRRFTRNILFDEKLGGTFHLALGAAYPETGGMNQSAIHWDMICDLKEGEIVVDGEVLYRDGQFLIQ</sequence>
<organism evidence="10 11">
    <name type="scientific">Candidatus Thermoflexus japonica</name>
    <dbReference type="NCBI Taxonomy" id="2035417"/>
    <lineage>
        <taxon>Bacteria</taxon>
        <taxon>Bacillati</taxon>
        <taxon>Chloroflexota</taxon>
        <taxon>Thermoflexia</taxon>
        <taxon>Thermoflexales</taxon>
        <taxon>Thermoflexaceae</taxon>
        <taxon>Thermoflexus</taxon>
    </lineage>
</organism>
<comment type="cofactor">
    <cofactor evidence="1">
        <name>Co(2+)</name>
        <dbReference type="ChEBI" id="CHEBI:48828"/>
    </cofactor>
</comment>
<reference evidence="11" key="1">
    <citation type="submission" date="2017-09" db="EMBL/GenBank/DDBJ databases">
        <title>Metaegenomics of thermophilic ammonia-oxidizing enrichment culture.</title>
        <authorList>
            <person name="Kato S."/>
            <person name="Suzuki K."/>
        </authorList>
    </citation>
    <scope>NUCLEOTIDE SEQUENCE [LARGE SCALE GENOMIC DNA]</scope>
</reference>
<name>A0A2H5Y621_9CHLR</name>
<evidence type="ECO:0000256" key="9">
    <source>
        <dbReference type="ARBA" id="ARBA00023049"/>
    </source>
</evidence>
<dbReference type="InterPro" id="IPR052170">
    <property type="entry name" value="M29_Exopeptidase"/>
</dbReference>
<keyword evidence="9" id="KW-0482">Metalloprotease</keyword>
<dbReference type="EMBL" id="BEHY01000020">
    <property type="protein sequence ID" value="GBD08893.1"/>
    <property type="molecule type" value="Genomic_DNA"/>
</dbReference>
<dbReference type="InterPro" id="IPR035097">
    <property type="entry name" value="M29_N-terminal"/>
</dbReference>
<protein>
    <submittedName>
        <fullName evidence="10">Aminopeptidase 2</fullName>
        <ecNumber evidence="10">3.4.11.-</ecNumber>
    </submittedName>
</protein>
<dbReference type="EC" id="3.4.11.-" evidence="10"/>
<evidence type="ECO:0000313" key="10">
    <source>
        <dbReference type="EMBL" id="GBD08893.1"/>
    </source>
</evidence>